<protein>
    <submittedName>
        <fullName evidence="2">Uncharacterized protein</fullName>
    </submittedName>
</protein>
<evidence type="ECO:0000313" key="2">
    <source>
        <dbReference type="EMBL" id="KRY81005.1"/>
    </source>
</evidence>
<evidence type="ECO:0000313" key="3">
    <source>
        <dbReference type="Proteomes" id="UP000054995"/>
    </source>
</evidence>
<name>A0A0V1F4C9_TRIPS</name>
<dbReference type="EMBL" id="JYDT01000277">
    <property type="protein sequence ID" value="KRY81005.1"/>
    <property type="molecule type" value="Genomic_DNA"/>
</dbReference>
<proteinExistence type="predicted"/>
<gene>
    <name evidence="2" type="ORF">T4D_3011</name>
</gene>
<sequence length="366" mass="41807">MIAQAAADRTKCWVIRPLNMNPGLEDGSVAERIREKSCQCRSEHGKIVCHFLKRTRTEEKRVTFTGGKLPLYLRNCKECSEGENSSGAERVKSHGQYWVGRDKIVRSLLEGTRTADHPLHKNDAQSSEESGCGPSESFKDFLVQNRCRTLWRVDNGQRGNFELKTKCTETESEPNEVKTVHYSTCIVDRQKTVLSRKERVKRRGKYGTERAKLMAICWIEHGTEAVKRDEMVKDFVLRKLRLCEKAACTLCGSIEQNPWEKAVSVVEKTAEKNGKECDGSDKSVDWLETCCHRTMPLMGEIKARRQPKNNEGFLWQVLLCYYAHRLNGAKLFLETKPSSSFESVFLFSIKNYYTFPLLANVKASSS</sequence>
<feature type="region of interest" description="Disordered" evidence="1">
    <location>
        <begin position="115"/>
        <end position="134"/>
    </location>
</feature>
<accession>A0A0V1F4C9</accession>
<dbReference type="Proteomes" id="UP000054995">
    <property type="component" value="Unassembled WGS sequence"/>
</dbReference>
<evidence type="ECO:0000256" key="1">
    <source>
        <dbReference type="SAM" id="MobiDB-lite"/>
    </source>
</evidence>
<comment type="caution">
    <text evidence="2">The sequence shown here is derived from an EMBL/GenBank/DDBJ whole genome shotgun (WGS) entry which is preliminary data.</text>
</comment>
<reference evidence="2 3" key="1">
    <citation type="submission" date="2015-01" db="EMBL/GenBank/DDBJ databases">
        <title>Evolution of Trichinella species and genotypes.</title>
        <authorList>
            <person name="Korhonen P.K."/>
            <person name="Edoardo P."/>
            <person name="Giuseppe L.R."/>
            <person name="Gasser R.B."/>
        </authorList>
    </citation>
    <scope>NUCLEOTIDE SEQUENCE [LARGE SCALE GENOMIC DNA]</scope>
    <source>
        <strain evidence="2">ISS470</strain>
    </source>
</reference>
<organism evidence="2 3">
    <name type="scientific">Trichinella pseudospiralis</name>
    <name type="common">Parasitic roundworm</name>
    <dbReference type="NCBI Taxonomy" id="6337"/>
    <lineage>
        <taxon>Eukaryota</taxon>
        <taxon>Metazoa</taxon>
        <taxon>Ecdysozoa</taxon>
        <taxon>Nematoda</taxon>
        <taxon>Enoplea</taxon>
        <taxon>Dorylaimia</taxon>
        <taxon>Trichinellida</taxon>
        <taxon>Trichinellidae</taxon>
        <taxon>Trichinella</taxon>
    </lineage>
</organism>
<keyword evidence="3" id="KW-1185">Reference proteome</keyword>
<dbReference type="AlphaFoldDB" id="A0A0V1F4C9"/>